<organism evidence="2">
    <name type="scientific">Arundo donax</name>
    <name type="common">Giant reed</name>
    <name type="synonym">Donax arundinaceus</name>
    <dbReference type="NCBI Taxonomy" id="35708"/>
    <lineage>
        <taxon>Eukaryota</taxon>
        <taxon>Viridiplantae</taxon>
        <taxon>Streptophyta</taxon>
        <taxon>Embryophyta</taxon>
        <taxon>Tracheophyta</taxon>
        <taxon>Spermatophyta</taxon>
        <taxon>Magnoliopsida</taxon>
        <taxon>Liliopsida</taxon>
        <taxon>Poales</taxon>
        <taxon>Poaceae</taxon>
        <taxon>PACMAD clade</taxon>
        <taxon>Arundinoideae</taxon>
        <taxon>Arundineae</taxon>
        <taxon>Arundo</taxon>
    </lineage>
</organism>
<feature type="region of interest" description="Disordered" evidence="1">
    <location>
        <begin position="27"/>
        <end position="46"/>
    </location>
</feature>
<dbReference type="AlphaFoldDB" id="A0A0A9GJU1"/>
<protein>
    <submittedName>
        <fullName evidence="2">Uncharacterized protein</fullName>
    </submittedName>
</protein>
<reference evidence="2" key="2">
    <citation type="journal article" date="2015" name="Data Brief">
        <title>Shoot transcriptome of the giant reed, Arundo donax.</title>
        <authorList>
            <person name="Barrero R.A."/>
            <person name="Guerrero F.D."/>
            <person name="Moolhuijzen P."/>
            <person name="Goolsby J.A."/>
            <person name="Tidwell J."/>
            <person name="Bellgard S.E."/>
            <person name="Bellgard M.I."/>
        </authorList>
    </citation>
    <scope>NUCLEOTIDE SEQUENCE</scope>
    <source>
        <tissue evidence="2">Shoot tissue taken approximately 20 cm above the soil surface</tissue>
    </source>
</reference>
<evidence type="ECO:0000256" key="1">
    <source>
        <dbReference type="SAM" id="MobiDB-lite"/>
    </source>
</evidence>
<reference evidence="2" key="1">
    <citation type="submission" date="2014-09" db="EMBL/GenBank/DDBJ databases">
        <authorList>
            <person name="Magalhaes I.L.F."/>
            <person name="Oliveira U."/>
            <person name="Santos F.R."/>
            <person name="Vidigal T.H.D.A."/>
            <person name="Brescovit A.D."/>
            <person name="Santos A.J."/>
        </authorList>
    </citation>
    <scope>NUCLEOTIDE SEQUENCE</scope>
    <source>
        <tissue evidence="2">Shoot tissue taken approximately 20 cm above the soil surface</tissue>
    </source>
</reference>
<accession>A0A0A9GJU1</accession>
<proteinExistence type="predicted"/>
<evidence type="ECO:0000313" key="2">
    <source>
        <dbReference type="EMBL" id="JAE22811.1"/>
    </source>
</evidence>
<name>A0A0A9GJU1_ARUDO</name>
<dbReference type="EMBL" id="GBRH01175085">
    <property type="protein sequence ID" value="JAE22811.1"/>
    <property type="molecule type" value="Transcribed_RNA"/>
</dbReference>
<sequence>MSRWLMTSTGVHTTCAATAADTPAAAEAAADAAGSETPSRMAADPTELLVASSAAM</sequence>